<dbReference type="AlphaFoldDB" id="A0A6H0UGE6"/>
<evidence type="ECO:0000256" key="1">
    <source>
        <dbReference type="SAM" id="MobiDB-lite"/>
    </source>
</evidence>
<feature type="compositionally biased region" description="Low complexity" evidence="1">
    <location>
        <begin position="183"/>
        <end position="198"/>
    </location>
</feature>
<dbReference type="EMBL" id="CP047616">
    <property type="protein sequence ID" value="QIW53435.1"/>
    <property type="molecule type" value="Genomic_DNA"/>
</dbReference>
<sequence length="309" mass="34668">MKKILLLGIAVCTFTTLSACSNETKTSTNSENKHAAKTEYTINYSVNGSTFNVPESWSEKDGKDGNTKYFYPKDGMLLVLFSEVSPSIRSENARTEYLSGIKKGSLKNFTEKDGQEIGDDAYGWNVSYELNEASYNGAMIVVNVKGGILQFIMGTTDQTFETYRDAFNAIYQSLKYSPRSTDTSQPEASSQPAASTEQSKPEKATFSPTDTFDATIEAISTYGDYLTMTQKIIDEYLVNYENAFRGTYLESSLSEQRSEYAAAFDEQKKLYGNMTKQKLSITKSSLVDYLKTYRDTLNDYINRMKALVQ</sequence>
<evidence type="ECO:0000256" key="2">
    <source>
        <dbReference type="SAM" id="SignalP"/>
    </source>
</evidence>
<feature type="chain" id="PRO_5039079577" description="DUF4767 domain-containing protein" evidence="2">
    <location>
        <begin position="22"/>
        <end position="309"/>
    </location>
</feature>
<gene>
    <name evidence="3" type="ORF">GU336_04265</name>
</gene>
<evidence type="ECO:0000313" key="4">
    <source>
        <dbReference type="Proteomes" id="UP000501945"/>
    </source>
</evidence>
<reference evidence="3 4" key="1">
    <citation type="submission" date="2019-12" db="EMBL/GenBank/DDBJ databases">
        <title>Whole genome sequences of Lactococcus raffinolactis strains isolated from sewage.</title>
        <authorList>
            <person name="Ybazeta G."/>
            <person name="Ross M."/>
            <person name="Brabant-Kirwan D."/>
            <person name="Saleh M."/>
            <person name="Dillon J.A."/>
            <person name="Splinter K."/>
            <person name="Nokhbeh R."/>
        </authorList>
    </citation>
    <scope>NUCLEOTIDE SEQUENCE [LARGE SCALE GENOMIC DNA]</scope>
    <source>
        <strain evidence="3 4">Lr_19_5</strain>
    </source>
</reference>
<feature type="region of interest" description="Disordered" evidence="1">
    <location>
        <begin position="178"/>
        <end position="208"/>
    </location>
</feature>
<proteinExistence type="predicted"/>
<accession>A0A6H0UGE6</accession>
<name>A0A6H0UGE6_9LACT</name>
<dbReference type="Proteomes" id="UP000501945">
    <property type="component" value="Chromosome"/>
</dbReference>
<evidence type="ECO:0000313" key="3">
    <source>
        <dbReference type="EMBL" id="QIW53435.1"/>
    </source>
</evidence>
<protein>
    <recommendedName>
        <fullName evidence="5">DUF4767 domain-containing protein</fullName>
    </recommendedName>
</protein>
<keyword evidence="2" id="KW-0732">Signal</keyword>
<organism evidence="3 4">
    <name type="scientific">Pseudolactococcus raffinolactis</name>
    <dbReference type="NCBI Taxonomy" id="1366"/>
    <lineage>
        <taxon>Bacteria</taxon>
        <taxon>Bacillati</taxon>
        <taxon>Bacillota</taxon>
        <taxon>Bacilli</taxon>
        <taxon>Lactobacillales</taxon>
        <taxon>Streptococcaceae</taxon>
        <taxon>Pseudolactococcus</taxon>
    </lineage>
</organism>
<dbReference type="PROSITE" id="PS51257">
    <property type="entry name" value="PROKAR_LIPOPROTEIN"/>
    <property type="match status" value="1"/>
</dbReference>
<evidence type="ECO:0008006" key="5">
    <source>
        <dbReference type="Google" id="ProtNLM"/>
    </source>
</evidence>
<feature type="signal peptide" evidence="2">
    <location>
        <begin position="1"/>
        <end position="21"/>
    </location>
</feature>
<dbReference type="RefSeq" id="WP_167838551.1">
    <property type="nucleotide sequence ID" value="NZ_CP047616.1"/>
</dbReference>